<evidence type="ECO:0000313" key="2">
    <source>
        <dbReference type="EMBL" id="CAA0822565.1"/>
    </source>
</evidence>
<evidence type="ECO:0000313" key="3">
    <source>
        <dbReference type="Proteomes" id="UP001153555"/>
    </source>
</evidence>
<dbReference type="PANTHER" id="PTHR34145">
    <property type="entry name" value="OS02G0105600 PROTEIN"/>
    <property type="match status" value="1"/>
</dbReference>
<proteinExistence type="predicted"/>
<dbReference type="InterPro" id="IPR053781">
    <property type="entry name" value="F-box_AtFBL13-like"/>
</dbReference>
<dbReference type="OrthoDB" id="904061at2759"/>
<dbReference type="Proteomes" id="UP001153555">
    <property type="component" value="Unassembled WGS sequence"/>
</dbReference>
<reference evidence="2" key="1">
    <citation type="submission" date="2019-12" db="EMBL/GenBank/DDBJ databases">
        <authorList>
            <person name="Scholes J."/>
        </authorList>
    </citation>
    <scope>NUCLEOTIDE SEQUENCE</scope>
</reference>
<gene>
    <name evidence="2" type="ORF">SHERM_20033</name>
</gene>
<comment type="caution">
    <text evidence="2">The sequence shown here is derived from an EMBL/GenBank/DDBJ whole genome shotgun (WGS) entry which is preliminary data.</text>
</comment>
<dbReference type="AlphaFoldDB" id="A0A9N7RBL1"/>
<dbReference type="EMBL" id="CACSLK010023397">
    <property type="protein sequence ID" value="CAA0822565.1"/>
    <property type="molecule type" value="Genomic_DNA"/>
</dbReference>
<evidence type="ECO:0000259" key="1">
    <source>
        <dbReference type="PROSITE" id="PS50181"/>
    </source>
</evidence>
<dbReference type="SUPFAM" id="SSF81383">
    <property type="entry name" value="F-box domain"/>
    <property type="match status" value="1"/>
</dbReference>
<name>A0A9N7RBL1_STRHE</name>
<accession>A0A9N7RBL1</accession>
<dbReference type="Pfam" id="PF00646">
    <property type="entry name" value="F-box"/>
    <property type="match status" value="1"/>
</dbReference>
<sequence length="372" mass="42021">MKTSPTKRRKNSKTLDEDIISGLPEPILHHILSFLPTIDAVRSTSLSKTWYSAYKSFPAMDFDFHSFLQSAHTHRPSKPDNNNLKNLTQQFYQHIDRSIANRPPSAGVEKFKLVVNLAGPRLARLLSHLNQWLVFVAEKKVQNLVLFCFSTSRPGKGHRWPYILPRPLVRALPTLKSLDLFGCRFLERDCCFYGKNTQFSLTKLRLLHVFVGQETLESVLSRCELLVELSIVSCKGFEVVSVPRECRKLEAIDFYLGRGSEVQIVSVLAQNVRSVSYGGGEANVRGSLMGSDFFKCVEELKLHDSDITDKFFQVTPKFGRLGKVVIERCGCLESIGIISGGGRLMELSVSECSMLKRIELDSRFSGRLRVDS</sequence>
<dbReference type="Gene3D" id="1.20.1280.50">
    <property type="match status" value="1"/>
</dbReference>
<dbReference type="CDD" id="cd22160">
    <property type="entry name" value="F-box_AtFBL13-like"/>
    <property type="match status" value="1"/>
</dbReference>
<dbReference type="Gene3D" id="3.80.10.10">
    <property type="entry name" value="Ribonuclease Inhibitor"/>
    <property type="match status" value="1"/>
</dbReference>
<dbReference type="PANTHER" id="PTHR34145:SF28">
    <property type="entry name" value="F-BOX DOMAIN-CONTAINING PROTEIN"/>
    <property type="match status" value="1"/>
</dbReference>
<protein>
    <recommendedName>
        <fullName evidence="1">F-box domain-containing protein</fullName>
    </recommendedName>
</protein>
<dbReference type="InterPro" id="IPR055357">
    <property type="entry name" value="LRR_At1g61320_AtMIF1"/>
</dbReference>
<feature type="domain" description="F-box" evidence="1">
    <location>
        <begin position="17"/>
        <end position="67"/>
    </location>
</feature>
<organism evidence="2 3">
    <name type="scientific">Striga hermonthica</name>
    <name type="common">Purple witchweed</name>
    <name type="synonym">Buchnera hermonthica</name>
    <dbReference type="NCBI Taxonomy" id="68872"/>
    <lineage>
        <taxon>Eukaryota</taxon>
        <taxon>Viridiplantae</taxon>
        <taxon>Streptophyta</taxon>
        <taxon>Embryophyta</taxon>
        <taxon>Tracheophyta</taxon>
        <taxon>Spermatophyta</taxon>
        <taxon>Magnoliopsida</taxon>
        <taxon>eudicotyledons</taxon>
        <taxon>Gunneridae</taxon>
        <taxon>Pentapetalae</taxon>
        <taxon>asterids</taxon>
        <taxon>lamiids</taxon>
        <taxon>Lamiales</taxon>
        <taxon>Orobanchaceae</taxon>
        <taxon>Buchnereae</taxon>
        <taxon>Striga</taxon>
    </lineage>
</organism>
<dbReference type="PROSITE" id="PS50181">
    <property type="entry name" value="FBOX"/>
    <property type="match status" value="1"/>
</dbReference>
<dbReference type="SUPFAM" id="SSF52047">
    <property type="entry name" value="RNI-like"/>
    <property type="match status" value="1"/>
</dbReference>
<dbReference type="InterPro" id="IPR053772">
    <property type="entry name" value="At1g61320/At1g61330-like"/>
</dbReference>
<dbReference type="InterPro" id="IPR032675">
    <property type="entry name" value="LRR_dom_sf"/>
</dbReference>
<dbReference type="Pfam" id="PF23622">
    <property type="entry name" value="LRR_At1g61320_AtMIF1"/>
    <property type="match status" value="1"/>
</dbReference>
<dbReference type="InterPro" id="IPR001810">
    <property type="entry name" value="F-box_dom"/>
</dbReference>
<dbReference type="InterPro" id="IPR036047">
    <property type="entry name" value="F-box-like_dom_sf"/>
</dbReference>
<keyword evidence="3" id="KW-1185">Reference proteome</keyword>